<dbReference type="EMBL" id="CP003051">
    <property type="protein sequence ID" value="AGA90539.1"/>
    <property type="molecule type" value="Genomic_DNA"/>
</dbReference>
<dbReference type="InterPro" id="IPR025166">
    <property type="entry name" value="Integrase_DNA_bind_dom"/>
</dbReference>
<dbReference type="CDD" id="cd00796">
    <property type="entry name" value="INT_Rci_Hp1_C"/>
    <property type="match status" value="1"/>
</dbReference>
<organism evidence="6 7">
    <name type="scientific">Thioflavicoccus mobilis 8321</name>
    <dbReference type="NCBI Taxonomy" id="765912"/>
    <lineage>
        <taxon>Bacteria</taxon>
        <taxon>Pseudomonadati</taxon>
        <taxon>Pseudomonadota</taxon>
        <taxon>Gammaproteobacteria</taxon>
        <taxon>Chromatiales</taxon>
        <taxon>Chromatiaceae</taxon>
        <taxon>Thioflavicoccus</taxon>
    </lineage>
</organism>
<keyword evidence="3" id="KW-0238">DNA-binding</keyword>
<feature type="domain" description="Tyr recombinase" evidence="5">
    <location>
        <begin position="198"/>
        <end position="426"/>
    </location>
</feature>
<evidence type="ECO:0000256" key="4">
    <source>
        <dbReference type="ARBA" id="ARBA00023172"/>
    </source>
</evidence>
<dbReference type="eggNOG" id="COG0582">
    <property type="taxonomic scope" value="Bacteria"/>
</dbReference>
<dbReference type="InterPro" id="IPR011010">
    <property type="entry name" value="DNA_brk_join_enz"/>
</dbReference>
<dbReference type="KEGG" id="tmb:Thimo_1767"/>
<keyword evidence="4" id="KW-0233">DNA recombination</keyword>
<dbReference type="PANTHER" id="PTHR30629:SF2">
    <property type="entry name" value="PROPHAGE INTEGRASE INTS-RELATED"/>
    <property type="match status" value="1"/>
</dbReference>
<keyword evidence="7" id="KW-1185">Reference proteome</keyword>
<protein>
    <submittedName>
        <fullName evidence="6">Site-specific recombinase XerD</fullName>
    </submittedName>
</protein>
<dbReference type="GO" id="GO:0006310">
    <property type="term" value="P:DNA recombination"/>
    <property type="evidence" value="ECO:0007669"/>
    <property type="project" value="UniProtKB-KW"/>
</dbReference>
<dbReference type="PROSITE" id="PS51898">
    <property type="entry name" value="TYR_RECOMBINASE"/>
    <property type="match status" value="1"/>
</dbReference>
<dbReference type="Gene3D" id="1.10.150.130">
    <property type="match status" value="1"/>
</dbReference>
<dbReference type="InterPro" id="IPR050808">
    <property type="entry name" value="Phage_Integrase"/>
</dbReference>
<keyword evidence="2" id="KW-0229">DNA integration</keyword>
<evidence type="ECO:0000256" key="3">
    <source>
        <dbReference type="ARBA" id="ARBA00023125"/>
    </source>
</evidence>
<evidence type="ECO:0000313" key="6">
    <source>
        <dbReference type="EMBL" id="AGA90539.1"/>
    </source>
</evidence>
<sequence>MKLTKRAIDATTYEGDGKSRHVLWDSEVPGFGCRLLPSGKRSFVLSYRVNNRKRLLTLGGYGALTLDQARKMARAELAKAEAGGDPLGDRQKAARGETIADLCTAYMERHGNAKKSGDDDQRRINSYILPAWRNLQAAAIKRADVAALHSKIGKRGHYEANRVLALLSKMFELARRWGYVPEDHANPARDIDRFKEMKRDRWITPAELPHLAEAINAELNASARNGLWLYLLTGARKSELLRARWEDLDMDRAELRLPDTKAGRTHYIPLSGPAMALLREIPRQPGNPYILPGKTPGGHLVNISKPWGRVRTAATLARWREIPEVAALIDRLAEQRAATKSKHTAKDWTPAPSLAEIRAAATAEALDLPPAIDDVRLHDLRRTVGSWLAQSGNSLHLIGRVLNHSNQSTTAVYARFSEDSVRTALEQHGTKILGAAGLTPTAEVAPLAARADRCGACGFWAEDHANAPSGACVNRRSAFYDESRAAKADACQRFARDDHGKPAQRAAND</sequence>
<dbReference type="SUPFAM" id="SSF56349">
    <property type="entry name" value="DNA breaking-rejoining enzymes"/>
    <property type="match status" value="1"/>
</dbReference>
<gene>
    <name evidence="6" type="ORF">Thimo_1767</name>
</gene>
<dbReference type="HOGENOM" id="CLU_027562_17_7_6"/>
<dbReference type="Gene3D" id="1.10.443.10">
    <property type="entry name" value="Intergrase catalytic core"/>
    <property type="match status" value="1"/>
</dbReference>
<dbReference type="GO" id="GO:0015074">
    <property type="term" value="P:DNA integration"/>
    <property type="evidence" value="ECO:0007669"/>
    <property type="project" value="UniProtKB-KW"/>
</dbReference>
<dbReference type="InterPro" id="IPR038488">
    <property type="entry name" value="Integrase_DNA-bd_sf"/>
</dbReference>
<evidence type="ECO:0000256" key="2">
    <source>
        <dbReference type="ARBA" id="ARBA00022908"/>
    </source>
</evidence>
<dbReference type="GO" id="GO:0003677">
    <property type="term" value="F:DNA binding"/>
    <property type="evidence" value="ECO:0007669"/>
    <property type="project" value="UniProtKB-KW"/>
</dbReference>
<name>L0GZ07_9GAMM</name>
<evidence type="ECO:0000256" key="1">
    <source>
        <dbReference type="ARBA" id="ARBA00008857"/>
    </source>
</evidence>
<dbReference type="InterPro" id="IPR013762">
    <property type="entry name" value="Integrase-like_cat_sf"/>
</dbReference>
<dbReference type="Pfam" id="PF00589">
    <property type="entry name" value="Phage_integrase"/>
    <property type="match status" value="1"/>
</dbReference>
<accession>L0GZ07</accession>
<comment type="similarity">
    <text evidence="1">Belongs to the 'phage' integrase family.</text>
</comment>
<dbReference type="PANTHER" id="PTHR30629">
    <property type="entry name" value="PROPHAGE INTEGRASE"/>
    <property type="match status" value="1"/>
</dbReference>
<dbReference type="Gene3D" id="3.30.160.390">
    <property type="entry name" value="Integrase, DNA-binding domain"/>
    <property type="match status" value="1"/>
</dbReference>
<dbReference type="Pfam" id="PF13356">
    <property type="entry name" value="Arm-DNA-bind_3"/>
    <property type="match status" value="1"/>
</dbReference>
<dbReference type="STRING" id="765912.Thimo_1767"/>
<dbReference type="InterPro" id="IPR010998">
    <property type="entry name" value="Integrase_recombinase_N"/>
</dbReference>
<dbReference type="InterPro" id="IPR002104">
    <property type="entry name" value="Integrase_catalytic"/>
</dbReference>
<dbReference type="OrthoDB" id="5567253at2"/>
<reference evidence="6 7" key="1">
    <citation type="submission" date="2011-09" db="EMBL/GenBank/DDBJ databases">
        <title>Complete sequence of chromosome of Thioflavicoccus mobilis 8321.</title>
        <authorList>
            <consortium name="US DOE Joint Genome Institute"/>
            <person name="Lucas S."/>
            <person name="Han J."/>
            <person name="Lapidus A."/>
            <person name="Cheng J.-F."/>
            <person name="Goodwin L."/>
            <person name="Pitluck S."/>
            <person name="Peters L."/>
            <person name="Ovchinnikova G."/>
            <person name="Lu M."/>
            <person name="Detter J.C."/>
            <person name="Han C."/>
            <person name="Tapia R."/>
            <person name="Land M."/>
            <person name="Hauser L."/>
            <person name="Kyrpides N."/>
            <person name="Ivanova N."/>
            <person name="Pagani I."/>
            <person name="Vogl K."/>
            <person name="Liu Z."/>
            <person name="Imhoff J."/>
            <person name="Thiel V."/>
            <person name="Frigaard N.-U."/>
            <person name="Bryant D."/>
            <person name="Woyke T."/>
        </authorList>
    </citation>
    <scope>NUCLEOTIDE SEQUENCE [LARGE SCALE GENOMIC DNA]</scope>
    <source>
        <strain evidence="6 7">8321</strain>
    </source>
</reference>
<proteinExistence type="inferred from homology"/>
<dbReference type="Proteomes" id="UP000010816">
    <property type="component" value="Chromosome"/>
</dbReference>
<evidence type="ECO:0000259" key="5">
    <source>
        <dbReference type="PROSITE" id="PS51898"/>
    </source>
</evidence>
<evidence type="ECO:0000313" key="7">
    <source>
        <dbReference type="Proteomes" id="UP000010816"/>
    </source>
</evidence>
<dbReference type="AlphaFoldDB" id="L0GZ07"/>